<gene>
    <name evidence="1" type="ORF">EJ04DRAFT_608674</name>
</gene>
<accession>A0A9P4V1F8</accession>
<keyword evidence="2" id="KW-1185">Reference proteome</keyword>
<name>A0A9P4V1F8_9PLEO</name>
<protein>
    <submittedName>
        <fullName evidence="1">Uncharacterized protein</fullName>
    </submittedName>
</protein>
<evidence type="ECO:0000313" key="2">
    <source>
        <dbReference type="Proteomes" id="UP000799444"/>
    </source>
</evidence>
<comment type="caution">
    <text evidence="1">The sequence shown here is derived from an EMBL/GenBank/DDBJ whole genome shotgun (WGS) entry which is preliminary data.</text>
</comment>
<dbReference type="AlphaFoldDB" id="A0A9P4V1F8"/>
<sequence length="344" mass="39544">MENELIVRIPAANKDYWVYELKCGDINWLTFDPPITGAQRLWNADTLRGMEERLHESDMKSGNRRFYFLNSRQRQTSESLAWYREDWQRRMVYSADADSTEVQRLLPAWETVSKDVAKDLSPSLHFLQVNFIPVSAQFKTQSQAKSIKKIYFFGMGTLSRADAADRRAFAQHFLSLRITRTVRKENPKCDVVYIDFNYDSEDRALILDTIGKKRAEDKGGCIVPAQDEVVPHIRNAISDEDKMWVTLSSDLPYRQLLAHLSMKMEDYRPPTTMICNRSDDPQEYSGNHTDEHVVKFLGGFDHVVDLMNHKNSGTQWESYFNFGHHVDLYASKAGGPGHGASSSS</sequence>
<reference evidence="1" key="1">
    <citation type="journal article" date="2020" name="Stud. Mycol.">
        <title>101 Dothideomycetes genomes: a test case for predicting lifestyles and emergence of pathogens.</title>
        <authorList>
            <person name="Haridas S."/>
            <person name="Albert R."/>
            <person name="Binder M."/>
            <person name="Bloem J."/>
            <person name="Labutti K."/>
            <person name="Salamov A."/>
            <person name="Andreopoulos B."/>
            <person name="Baker S."/>
            <person name="Barry K."/>
            <person name="Bills G."/>
            <person name="Bluhm B."/>
            <person name="Cannon C."/>
            <person name="Castanera R."/>
            <person name="Culley D."/>
            <person name="Daum C."/>
            <person name="Ezra D."/>
            <person name="Gonzalez J."/>
            <person name="Henrissat B."/>
            <person name="Kuo A."/>
            <person name="Liang C."/>
            <person name="Lipzen A."/>
            <person name="Lutzoni F."/>
            <person name="Magnuson J."/>
            <person name="Mondo S."/>
            <person name="Nolan M."/>
            <person name="Ohm R."/>
            <person name="Pangilinan J."/>
            <person name="Park H.-J."/>
            <person name="Ramirez L."/>
            <person name="Alfaro M."/>
            <person name="Sun H."/>
            <person name="Tritt A."/>
            <person name="Yoshinaga Y."/>
            <person name="Zwiers L.-H."/>
            <person name="Turgeon B."/>
            <person name="Goodwin S."/>
            <person name="Spatafora J."/>
            <person name="Crous P."/>
            <person name="Grigoriev I."/>
        </authorList>
    </citation>
    <scope>NUCLEOTIDE SEQUENCE</scope>
    <source>
        <strain evidence="1">CBS 125425</strain>
    </source>
</reference>
<organism evidence="1 2">
    <name type="scientific">Polyplosphaeria fusca</name>
    <dbReference type="NCBI Taxonomy" id="682080"/>
    <lineage>
        <taxon>Eukaryota</taxon>
        <taxon>Fungi</taxon>
        <taxon>Dikarya</taxon>
        <taxon>Ascomycota</taxon>
        <taxon>Pezizomycotina</taxon>
        <taxon>Dothideomycetes</taxon>
        <taxon>Pleosporomycetidae</taxon>
        <taxon>Pleosporales</taxon>
        <taxon>Tetraplosphaeriaceae</taxon>
        <taxon>Polyplosphaeria</taxon>
    </lineage>
</organism>
<proteinExistence type="predicted"/>
<dbReference type="EMBL" id="ML996180">
    <property type="protein sequence ID" value="KAF2732255.1"/>
    <property type="molecule type" value="Genomic_DNA"/>
</dbReference>
<dbReference type="Proteomes" id="UP000799444">
    <property type="component" value="Unassembled WGS sequence"/>
</dbReference>
<evidence type="ECO:0000313" key="1">
    <source>
        <dbReference type="EMBL" id="KAF2732255.1"/>
    </source>
</evidence>